<evidence type="ECO:0000259" key="8">
    <source>
        <dbReference type="Pfam" id="PF04551"/>
    </source>
</evidence>
<dbReference type="SUPFAM" id="SSF51717">
    <property type="entry name" value="Dihydropteroate synthetase-like"/>
    <property type="match status" value="1"/>
</dbReference>
<evidence type="ECO:0000256" key="3">
    <source>
        <dbReference type="ARBA" id="ARBA00023002"/>
    </source>
</evidence>
<dbReference type="PANTHER" id="PTHR30454">
    <property type="entry name" value="4-HYDROXY-3-METHYLBUT-2-EN-1-YL DIPHOSPHATE SYNTHASE"/>
    <property type="match status" value="1"/>
</dbReference>
<keyword evidence="4 7" id="KW-0408">Iron</keyword>
<dbReference type="Gene3D" id="3.30.413.10">
    <property type="entry name" value="Sulfite Reductase Hemoprotein, domain 1"/>
    <property type="match status" value="1"/>
</dbReference>
<dbReference type="InterPro" id="IPR058578">
    <property type="entry name" value="IspG_TIM"/>
</dbReference>
<keyword evidence="3 7" id="KW-0560">Oxidoreductase</keyword>
<dbReference type="InterPro" id="IPR016425">
    <property type="entry name" value="IspG_bac"/>
</dbReference>
<dbReference type="GO" id="GO:0046429">
    <property type="term" value="F:4-hydroxy-3-methylbut-2-en-1-yl diphosphate synthase activity (ferredoxin)"/>
    <property type="evidence" value="ECO:0007669"/>
    <property type="project" value="UniProtKB-UniRule"/>
</dbReference>
<gene>
    <name evidence="7" type="primary">ispG</name>
    <name evidence="10" type="ORF">SAMN05421806_101650</name>
</gene>
<feature type="binding site" evidence="7">
    <location>
        <position position="283"/>
    </location>
    <ligand>
        <name>[4Fe-4S] cluster</name>
        <dbReference type="ChEBI" id="CHEBI:49883"/>
    </ligand>
</feature>
<dbReference type="FunFam" id="3.30.413.10:FF:000001">
    <property type="entry name" value="4-hydroxy-3-methylbut-2-en-1-yl diphosphate synthase (flavodoxin)"/>
    <property type="match status" value="1"/>
</dbReference>
<protein>
    <recommendedName>
        <fullName evidence="7">4-hydroxy-3-methylbut-2-en-1-yl diphosphate synthase (flavodoxin)</fullName>
        <ecNumber evidence="7">1.17.7.3</ecNumber>
    </recommendedName>
    <alternativeName>
        <fullName evidence="7">1-hydroxy-2-methyl-2-(E)-butenyl 4-diphosphate synthase</fullName>
    </alternativeName>
</protein>
<evidence type="ECO:0000256" key="1">
    <source>
        <dbReference type="ARBA" id="ARBA00022485"/>
    </source>
</evidence>
<dbReference type="GO" id="GO:0141197">
    <property type="term" value="F:4-hydroxy-3-methylbut-2-enyl-diphosphate synthase activity (flavodoxin)"/>
    <property type="evidence" value="ECO:0007669"/>
    <property type="project" value="UniProtKB-EC"/>
</dbReference>
<dbReference type="InterPro" id="IPR058579">
    <property type="entry name" value="IspG_C"/>
</dbReference>
<dbReference type="PIRSF" id="PIRSF004640">
    <property type="entry name" value="IspG"/>
    <property type="match status" value="1"/>
</dbReference>
<reference evidence="10 11" key="1">
    <citation type="submission" date="2016-10" db="EMBL/GenBank/DDBJ databases">
        <authorList>
            <person name="de Groot N.N."/>
        </authorList>
    </citation>
    <scope>NUCLEOTIDE SEQUENCE [LARGE SCALE GENOMIC DNA]</scope>
    <source>
        <strain evidence="10 11">CGMCC 4.5727</strain>
    </source>
</reference>
<dbReference type="GO" id="GO:0016114">
    <property type="term" value="P:terpenoid biosynthetic process"/>
    <property type="evidence" value="ECO:0007669"/>
    <property type="project" value="InterPro"/>
</dbReference>
<dbReference type="Proteomes" id="UP000199155">
    <property type="component" value="Unassembled WGS sequence"/>
</dbReference>
<keyword evidence="6 7" id="KW-0414">Isoprene biosynthesis</keyword>
<feature type="binding site" evidence="7">
    <location>
        <position position="280"/>
    </location>
    <ligand>
        <name>[4Fe-4S] cluster</name>
        <dbReference type="ChEBI" id="CHEBI:49883"/>
    </ligand>
</feature>
<sequence length="384" mass="40474">MEPVALGIPSVPVRLAERRRARQIHVGSVAVGGDAPVSVQSMTTTRTSDIGATLQQIAELTASGCEIVRVACPTQDDADALATIARKSQIPVIADIHFQPKYVFAAIDAGCAAVRVNPGNIKQFDDKVKEIARAAAAAGTPIRIGVNAGSLDRRILEKYGRATPEALVESALWEASLFEEHGFRDIKISVKHNDPVVMIQAYRQLAAACDYPLHLGVTEAGPAFQGTVKSAVAFGALLSEGIGDTIRVSLSAPPAEEVKVGLQILQSLGLRERRLEIVSCPSCGRAQVDVYKLADEVTAGLDGMEVPLRVAVMGCVVNGPGEAREADLGVASGNGKGQIFVKGEVVRTVPESKIVETLIDEAMKIAEQMEKDGVASGEPAVTVQ</sequence>
<dbReference type="GO" id="GO:0051539">
    <property type="term" value="F:4 iron, 4 sulfur cluster binding"/>
    <property type="evidence" value="ECO:0007669"/>
    <property type="project" value="UniProtKB-UniRule"/>
</dbReference>
<dbReference type="EMBL" id="FNFF01000001">
    <property type="protein sequence ID" value="SDJ48965.1"/>
    <property type="molecule type" value="Genomic_DNA"/>
</dbReference>
<evidence type="ECO:0000259" key="9">
    <source>
        <dbReference type="Pfam" id="PF26540"/>
    </source>
</evidence>
<keyword evidence="2 7" id="KW-0479">Metal-binding</keyword>
<comment type="similarity">
    <text evidence="7">Belongs to the IspG family.</text>
</comment>
<feature type="binding site" evidence="7">
    <location>
        <position position="315"/>
    </location>
    <ligand>
        <name>[4Fe-4S] cluster</name>
        <dbReference type="ChEBI" id="CHEBI:49883"/>
    </ligand>
</feature>
<dbReference type="HAMAP" id="MF_00159">
    <property type="entry name" value="IspG"/>
    <property type="match status" value="1"/>
</dbReference>
<feature type="binding site" evidence="7">
    <location>
        <position position="322"/>
    </location>
    <ligand>
        <name>[4Fe-4S] cluster</name>
        <dbReference type="ChEBI" id="CHEBI:49883"/>
    </ligand>
</feature>
<dbReference type="Gene3D" id="3.20.20.20">
    <property type="entry name" value="Dihydropteroate synthase-like"/>
    <property type="match status" value="1"/>
</dbReference>
<comment type="function">
    <text evidence="7">Converts 2C-methyl-D-erythritol 2,4-cyclodiphosphate (ME-2,4cPP) into 1-hydroxy-2-methyl-2-(E)-butenyl 4-diphosphate.</text>
</comment>
<dbReference type="NCBIfam" id="TIGR00612">
    <property type="entry name" value="ispG_gcpE"/>
    <property type="match status" value="1"/>
</dbReference>
<dbReference type="InterPro" id="IPR045854">
    <property type="entry name" value="NO2/SO3_Rdtase_4Fe4S_sf"/>
</dbReference>
<dbReference type="GO" id="GO:0019288">
    <property type="term" value="P:isopentenyl diphosphate biosynthetic process, methylerythritol 4-phosphate pathway"/>
    <property type="evidence" value="ECO:0007669"/>
    <property type="project" value="UniProtKB-UniRule"/>
</dbReference>
<dbReference type="EC" id="1.17.7.3" evidence="7"/>
<evidence type="ECO:0000313" key="10">
    <source>
        <dbReference type="EMBL" id="SDJ48965.1"/>
    </source>
</evidence>
<feature type="domain" description="IspG TIM-barrel" evidence="8">
    <location>
        <begin position="22"/>
        <end position="261"/>
    </location>
</feature>
<dbReference type="InterPro" id="IPR004588">
    <property type="entry name" value="IspG_bac-typ"/>
</dbReference>
<keyword evidence="11" id="KW-1185">Reference proteome</keyword>
<dbReference type="Pfam" id="PF04551">
    <property type="entry name" value="GcpE"/>
    <property type="match status" value="1"/>
</dbReference>
<name>A0A1G8U772_9ACTN</name>
<comment type="catalytic activity">
    <reaction evidence="7">
        <text>(2E)-4-hydroxy-3-methylbut-2-enyl diphosphate + oxidized [flavodoxin] + H2O + 2 H(+) = 2-C-methyl-D-erythritol 2,4-cyclic diphosphate + reduced [flavodoxin]</text>
        <dbReference type="Rhea" id="RHEA:43604"/>
        <dbReference type="Rhea" id="RHEA-COMP:10622"/>
        <dbReference type="Rhea" id="RHEA-COMP:10623"/>
        <dbReference type="ChEBI" id="CHEBI:15377"/>
        <dbReference type="ChEBI" id="CHEBI:15378"/>
        <dbReference type="ChEBI" id="CHEBI:57618"/>
        <dbReference type="ChEBI" id="CHEBI:58210"/>
        <dbReference type="ChEBI" id="CHEBI:58483"/>
        <dbReference type="ChEBI" id="CHEBI:128753"/>
        <dbReference type="EC" id="1.17.7.3"/>
    </reaction>
</comment>
<keyword evidence="5 7" id="KW-0411">Iron-sulfur</keyword>
<evidence type="ECO:0000256" key="4">
    <source>
        <dbReference type="ARBA" id="ARBA00023004"/>
    </source>
</evidence>
<dbReference type="RefSeq" id="WP_093607740.1">
    <property type="nucleotide sequence ID" value="NZ_FNFF01000001.1"/>
</dbReference>
<evidence type="ECO:0000256" key="5">
    <source>
        <dbReference type="ARBA" id="ARBA00023014"/>
    </source>
</evidence>
<evidence type="ECO:0000256" key="2">
    <source>
        <dbReference type="ARBA" id="ARBA00022723"/>
    </source>
</evidence>
<dbReference type="AlphaFoldDB" id="A0A1G8U772"/>
<evidence type="ECO:0000256" key="7">
    <source>
        <dbReference type="HAMAP-Rule" id="MF_00159"/>
    </source>
</evidence>
<dbReference type="Pfam" id="PF26540">
    <property type="entry name" value="GcpE_C"/>
    <property type="match status" value="1"/>
</dbReference>
<dbReference type="PANTHER" id="PTHR30454:SF0">
    <property type="entry name" value="4-HYDROXY-3-METHYLBUT-2-EN-1-YL DIPHOSPHATE SYNTHASE (FERREDOXIN), CHLOROPLASTIC"/>
    <property type="match status" value="1"/>
</dbReference>
<comment type="pathway">
    <text evidence="7">Isoprenoid biosynthesis; isopentenyl diphosphate biosynthesis via DXP pathway; isopentenyl diphosphate from 1-deoxy-D-xylulose 5-phosphate: step 5/6.</text>
</comment>
<dbReference type="STRING" id="417292.SAMN05421806_101650"/>
<feature type="domain" description="IspG C-terminal" evidence="9">
    <location>
        <begin position="276"/>
        <end position="362"/>
    </location>
</feature>
<organism evidence="10 11">
    <name type="scientific">Streptomyces indicus</name>
    <dbReference type="NCBI Taxonomy" id="417292"/>
    <lineage>
        <taxon>Bacteria</taxon>
        <taxon>Bacillati</taxon>
        <taxon>Actinomycetota</taxon>
        <taxon>Actinomycetes</taxon>
        <taxon>Kitasatosporales</taxon>
        <taxon>Streptomycetaceae</taxon>
        <taxon>Streptomyces</taxon>
    </lineage>
</organism>
<accession>A0A1G8U772</accession>
<evidence type="ECO:0000256" key="6">
    <source>
        <dbReference type="ARBA" id="ARBA00023229"/>
    </source>
</evidence>
<dbReference type="SUPFAM" id="SSF56014">
    <property type="entry name" value="Nitrite and sulphite reductase 4Fe-4S domain-like"/>
    <property type="match status" value="1"/>
</dbReference>
<dbReference type="InterPro" id="IPR011005">
    <property type="entry name" value="Dihydropteroate_synth-like_sf"/>
</dbReference>
<dbReference type="FunFam" id="3.20.20.20:FF:000003">
    <property type="entry name" value="4-hydroxy-3-methylbut-2-en-1-yl diphosphate synthase (flavodoxin)"/>
    <property type="match status" value="1"/>
</dbReference>
<dbReference type="UniPathway" id="UPA00056">
    <property type="reaction ID" value="UER00096"/>
</dbReference>
<evidence type="ECO:0000313" key="11">
    <source>
        <dbReference type="Proteomes" id="UP000199155"/>
    </source>
</evidence>
<proteinExistence type="inferred from homology"/>
<dbReference type="NCBIfam" id="NF001540">
    <property type="entry name" value="PRK00366.1"/>
    <property type="match status" value="1"/>
</dbReference>
<dbReference type="OrthoDB" id="9803214at2"/>
<dbReference type="GO" id="GO:0005506">
    <property type="term" value="F:iron ion binding"/>
    <property type="evidence" value="ECO:0007669"/>
    <property type="project" value="InterPro"/>
</dbReference>
<comment type="cofactor">
    <cofactor evidence="7">
        <name>[4Fe-4S] cluster</name>
        <dbReference type="ChEBI" id="CHEBI:49883"/>
    </cofactor>
    <text evidence="7">Binds 1 [4Fe-4S] cluster.</text>
</comment>
<keyword evidence="1 7" id="KW-0004">4Fe-4S</keyword>